<dbReference type="EMBL" id="BSNC01000004">
    <property type="protein sequence ID" value="GLP96144.1"/>
    <property type="molecule type" value="Genomic_DNA"/>
</dbReference>
<name>A0AA37VVI3_9GAMM</name>
<accession>A0AA37VVI3</accession>
<proteinExistence type="predicted"/>
<feature type="signal peptide" evidence="1">
    <location>
        <begin position="1"/>
        <end position="25"/>
    </location>
</feature>
<evidence type="ECO:0008006" key="4">
    <source>
        <dbReference type="Google" id="ProtNLM"/>
    </source>
</evidence>
<evidence type="ECO:0000313" key="2">
    <source>
        <dbReference type="EMBL" id="GLP96144.1"/>
    </source>
</evidence>
<protein>
    <recommendedName>
        <fullName evidence="4">Haemolysin activator HlyB C-terminal domain-containing protein</fullName>
    </recommendedName>
</protein>
<dbReference type="Proteomes" id="UP001161422">
    <property type="component" value="Unassembled WGS sequence"/>
</dbReference>
<dbReference type="AlphaFoldDB" id="A0AA37VVI3"/>
<reference evidence="2" key="2">
    <citation type="submission" date="2023-01" db="EMBL/GenBank/DDBJ databases">
        <title>Draft genome sequence of Paraferrimonas sedimenticola strain NBRC 101628.</title>
        <authorList>
            <person name="Sun Q."/>
            <person name="Mori K."/>
        </authorList>
    </citation>
    <scope>NUCLEOTIDE SEQUENCE</scope>
    <source>
        <strain evidence="2">NBRC 101628</strain>
    </source>
</reference>
<reference evidence="2" key="1">
    <citation type="journal article" date="2014" name="Int. J. Syst. Evol. Microbiol.">
        <title>Complete genome sequence of Corynebacterium casei LMG S-19264T (=DSM 44701T), isolated from a smear-ripened cheese.</title>
        <authorList>
            <consortium name="US DOE Joint Genome Institute (JGI-PGF)"/>
            <person name="Walter F."/>
            <person name="Albersmeier A."/>
            <person name="Kalinowski J."/>
            <person name="Ruckert C."/>
        </authorList>
    </citation>
    <scope>NUCLEOTIDE SEQUENCE</scope>
    <source>
        <strain evidence="2">NBRC 101628</strain>
    </source>
</reference>
<keyword evidence="3" id="KW-1185">Reference proteome</keyword>
<gene>
    <name evidence="2" type="ORF">GCM10007895_14500</name>
</gene>
<comment type="caution">
    <text evidence="2">The sequence shown here is derived from an EMBL/GenBank/DDBJ whole genome shotgun (WGS) entry which is preliminary data.</text>
</comment>
<feature type="chain" id="PRO_5041430829" description="Haemolysin activator HlyB C-terminal domain-containing protein" evidence="1">
    <location>
        <begin position="26"/>
        <end position="535"/>
    </location>
</feature>
<evidence type="ECO:0000256" key="1">
    <source>
        <dbReference type="SAM" id="SignalP"/>
    </source>
</evidence>
<evidence type="ECO:0000313" key="3">
    <source>
        <dbReference type="Proteomes" id="UP001161422"/>
    </source>
</evidence>
<organism evidence="2 3">
    <name type="scientific">Paraferrimonas sedimenticola</name>
    <dbReference type="NCBI Taxonomy" id="375674"/>
    <lineage>
        <taxon>Bacteria</taxon>
        <taxon>Pseudomonadati</taxon>
        <taxon>Pseudomonadota</taxon>
        <taxon>Gammaproteobacteria</taxon>
        <taxon>Alteromonadales</taxon>
        <taxon>Ferrimonadaceae</taxon>
        <taxon>Paraferrimonas</taxon>
    </lineage>
</organism>
<sequence length="535" mass="60058">MPNLRLSFLFTLVSIQLFLVSTVNAANTSGKQLNTNPSLEALGIPKDLPRLALSELGQTKHFVEHVTKSVTKGEQTKSSEYFLVHSTDDKGRMHLEVRYDESKLSHSKQTIDQIRDMAFIEYKLRQFADSYDKNSVQVIELGGGKTQVNFRFSKFALPQELAYFRHMKAEVIVEAGKVMSMLIRNSKPFQHPLGRVQDYRQTISFEQLSDGRYVIQEKQITASGQCDKQDCQVVLDIKPVAIYDEAMGTIIRRQDLLYQLADPRYQHQNVKLERVFPLFGDTLRRKGIDLPNPFGVSLAYRNQDTEFDFTSFSVFGLDPQIVETFVDPAKTHAVVNTESTTLRGDVYILPFWNVFGLVGKLDVHGDVDSHFKGVNTCIGVELGGECIGQPINVPQADFHVPIHLQYDLVGIGTTISIGYKNFFASVTGTFTKTKRAGAKRWGGSIFTAQPMLGYQMPQHRAQFFVGAEYQGIDDFIDGEVNIGGVEMAYDVGIRTKRWAGLVGFNKQLGKNFNLTGIISKGKTRAAATLNLGYRF</sequence>
<keyword evidence="1" id="KW-0732">Signal</keyword>
<dbReference type="RefSeq" id="WP_095505409.1">
    <property type="nucleotide sequence ID" value="NZ_BSNC01000004.1"/>
</dbReference>